<dbReference type="GO" id="GO:0015293">
    <property type="term" value="F:symporter activity"/>
    <property type="evidence" value="ECO:0007669"/>
    <property type="project" value="UniProtKB-KW"/>
</dbReference>
<dbReference type="GO" id="GO:0006814">
    <property type="term" value="P:sodium ion transport"/>
    <property type="evidence" value="ECO:0007669"/>
    <property type="project" value="InterPro"/>
</dbReference>
<keyword evidence="9" id="KW-0769">Symport</keyword>
<comment type="similarity">
    <text evidence="2">In the N-terminal section; belongs to the sodium:galactoside symporter (TC 2.A.2) family.</text>
</comment>
<keyword evidence="3" id="KW-0813">Transport</keyword>
<reference evidence="14 15" key="1">
    <citation type="journal article" date="2015" name="Genome Announc.">
        <title>Expanding the biotechnology potential of lactobacilli through comparative genomics of 213 strains and associated genera.</title>
        <authorList>
            <person name="Sun Z."/>
            <person name="Harris H.M."/>
            <person name="McCann A."/>
            <person name="Guo C."/>
            <person name="Argimon S."/>
            <person name="Zhang W."/>
            <person name="Yang X."/>
            <person name="Jeffery I.B."/>
            <person name="Cooney J.C."/>
            <person name="Kagawa T.F."/>
            <person name="Liu W."/>
            <person name="Song Y."/>
            <person name="Salvetti E."/>
            <person name="Wrobel A."/>
            <person name="Rasinkangas P."/>
            <person name="Parkhill J."/>
            <person name="Rea M.C."/>
            <person name="O'Sullivan O."/>
            <person name="Ritari J."/>
            <person name="Douillard F.P."/>
            <person name="Paul Ross R."/>
            <person name="Yang R."/>
            <person name="Briner A.E."/>
            <person name="Felis G.E."/>
            <person name="de Vos W.M."/>
            <person name="Barrangou R."/>
            <person name="Klaenhammer T.R."/>
            <person name="Caufield P.W."/>
            <person name="Cui Y."/>
            <person name="Zhang H."/>
            <person name="O'Toole P.W."/>
        </authorList>
    </citation>
    <scope>NUCLEOTIDE SEQUENCE [LARGE SCALE GENOMIC DNA]</scope>
    <source>
        <strain evidence="14 15">DSM 16043</strain>
    </source>
</reference>
<dbReference type="PROSITE" id="PS00371">
    <property type="entry name" value="PTS_EIIA_TYPE_1_HIS"/>
    <property type="match status" value="1"/>
</dbReference>
<feature type="transmembrane region" description="Helical" evidence="12">
    <location>
        <begin position="95"/>
        <end position="116"/>
    </location>
</feature>
<dbReference type="GO" id="GO:0005886">
    <property type="term" value="C:plasma membrane"/>
    <property type="evidence" value="ECO:0007669"/>
    <property type="project" value="UniProtKB-SubCell"/>
</dbReference>
<evidence type="ECO:0000256" key="9">
    <source>
        <dbReference type="ARBA" id="ARBA00022847"/>
    </source>
</evidence>
<feature type="transmembrane region" description="Helical" evidence="12">
    <location>
        <begin position="122"/>
        <end position="142"/>
    </location>
</feature>
<organism evidence="14 15">
    <name type="scientific">Lactobacillus kalixensis DSM 16043</name>
    <dbReference type="NCBI Taxonomy" id="1423763"/>
    <lineage>
        <taxon>Bacteria</taxon>
        <taxon>Bacillati</taxon>
        <taxon>Bacillota</taxon>
        <taxon>Bacilli</taxon>
        <taxon>Lactobacillales</taxon>
        <taxon>Lactobacillaceae</taxon>
        <taxon>Lactobacillus</taxon>
    </lineage>
</organism>
<dbReference type="NCBIfam" id="TIGR00792">
    <property type="entry name" value="gph"/>
    <property type="match status" value="1"/>
</dbReference>
<dbReference type="OrthoDB" id="9764596at2"/>
<dbReference type="STRING" id="1423763.FC46_GL000451"/>
<dbReference type="NCBIfam" id="TIGR00830">
    <property type="entry name" value="PTBA"/>
    <property type="match status" value="1"/>
</dbReference>
<evidence type="ECO:0000256" key="11">
    <source>
        <dbReference type="ARBA" id="ARBA00023136"/>
    </source>
</evidence>
<dbReference type="Pfam" id="PF13347">
    <property type="entry name" value="MFS_2"/>
    <property type="match status" value="1"/>
</dbReference>
<keyword evidence="6" id="KW-0762">Sugar transport</keyword>
<keyword evidence="15" id="KW-1185">Reference proteome</keyword>
<comment type="caution">
    <text evidence="14">The sequence shown here is derived from an EMBL/GenBank/DDBJ whole genome shotgun (WGS) entry which is preliminary data.</text>
</comment>
<feature type="transmembrane region" description="Helical" evidence="12">
    <location>
        <begin position="292"/>
        <end position="314"/>
    </location>
</feature>
<keyword evidence="11 12" id="KW-0472">Membrane</keyword>
<dbReference type="EMBL" id="AZFM01000016">
    <property type="protein sequence ID" value="KRL89954.1"/>
    <property type="molecule type" value="Genomic_DNA"/>
</dbReference>
<feature type="domain" description="PTS EIIA type-1" evidence="13">
    <location>
        <begin position="503"/>
        <end position="610"/>
    </location>
</feature>
<dbReference type="SUPFAM" id="SSF103473">
    <property type="entry name" value="MFS general substrate transporter"/>
    <property type="match status" value="1"/>
</dbReference>
<keyword evidence="8 12" id="KW-0812">Transmembrane</keyword>
<evidence type="ECO:0000256" key="5">
    <source>
        <dbReference type="ARBA" id="ARBA00022553"/>
    </source>
</evidence>
<evidence type="ECO:0000259" key="13">
    <source>
        <dbReference type="PROSITE" id="PS51093"/>
    </source>
</evidence>
<dbReference type="Pfam" id="PF00358">
    <property type="entry name" value="PTS_EIIA_1"/>
    <property type="match status" value="1"/>
</dbReference>
<proteinExistence type="inferred from homology"/>
<feature type="transmembrane region" description="Helical" evidence="12">
    <location>
        <begin position="205"/>
        <end position="225"/>
    </location>
</feature>
<evidence type="ECO:0000256" key="12">
    <source>
        <dbReference type="SAM" id="Phobius"/>
    </source>
</evidence>
<keyword evidence="5" id="KW-0597">Phosphoprotein</keyword>
<evidence type="ECO:0000256" key="10">
    <source>
        <dbReference type="ARBA" id="ARBA00022989"/>
    </source>
</evidence>
<evidence type="ECO:0000256" key="6">
    <source>
        <dbReference type="ARBA" id="ARBA00022597"/>
    </source>
</evidence>
<feature type="transmembrane region" description="Helical" evidence="12">
    <location>
        <begin position="321"/>
        <end position="339"/>
    </location>
</feature>
<evidence type="ECO:0000256" key="8">
    <source>
        <dbReference type="ARBA" id="ARBA00022692"/>
    </source>
</evidence>
<dbReference type="GO" id="GO:0016740">
    <property type="term" value="F:transferase activity"/>
    <property type="evidence" value="ECO:0007669"/>
    <property type="project" value="UniProtKB-KW"/>
</dbReference>
<dbReference type="InterPro" id="IPR018043">
    <property type="entry name" value="Na/Gal_symport_CS"/>
</dbReference>
<dbReference type="InterPro" id="IPR036259">
    <property type="entry name" value="MFS_trans_sf"/>
</dbReference>
<keyword evidence="10 12" id="KW-1133">Transmembrane helix</keyword>
<name>A0A0R1UH40_9LACO</name>
<protein>
    <submittedName>
        <fullName evidence="14">Lactose permease</fullName>
    </submittedName>
</protein>
<accession>A0A0R1UH40</accession>
<dbReference type="InterPro" id="IPR001927">
    <property type="entry name" value="Na/Gal_symport"/>
</dbReference>
<feature type="transmembrane region" description="Helical" evidence="12">
    <location>
        <begin position="262"/>
        <end position="280"/>
    </location>
</feature>
<dbReference type="SUPFAM" id="SSF51261">
    <property type="entry name" value="Duplicated hybrid motif"/>
    <property type="match status" value="1"/>
</dbReference>
<feature type="transmembrane region" description="Helical" evidence="12">
    <location>
        <begin position="12"/>
        <end position="36"/>
    </location>
</feature>
<comment type="subcellular location">
    <subcellularLocation>
        <location evidence="1">Cell membrane</location>
        <topology evidence="1">Multi-pass membrane protein</topology>
    </subcellularLocation>
</comment>
<dbReference type="Gene3D" id="1.20.1250.20">
    <property type="entry name" value="MFS general substrate transporter like domains"/>
    <property type="match status" value="1"/>
</dbReference>
<evidence type="ECO:0000313" key="14">
    <source>
        <dbReference type="EMBL" id="KRL89954.1"/>
    </source>
</evidence>
<sequence>MNNASKSSGRQAISYISFCLGNLGHAAFYGVMSTYFIIFITSGMFSGLEQSVADKLIGLITGLMVLIRIVELVIDPVLGNIVDNTKTKWGKFKPWILIGTVVSAVLLLVLFTGIFGLAQANWILFAILFVIIYISFDIFYSLSDVSYWGMVPALSEDSHERGLYTSLGAFSGTIGWNGLTIIVVPLVTAVTYAVTGKHEEGAPGWLAFAAVISALAIICALIVCFGTKEKNNIIRNSANQKTTLRQVFGAIFHNDQILWPSLSYLTFSLANTITNGVMFYMYKFVIGKPNEFWVVGIIATITGLFISPLFPILNKYIPRRWLFIVGQTSMVLAYILFIFGRNNIVLMDLGLILLNINFAQLVTVLTLTDAIEYGQLNNGQRNEAVVLAVRPMIDKFTGAVSNALVGYVAIAAGMTGSATAADMTSHDISTFNMMALYIPMILAILSIVVFSTKVTLSEKKHAEVVEELKTKLAEGELEQSAPAVETKSETIYSPADGKLMKISSVIDEDGKPFPGKGFAIDPSTGNIYAPFDGQIKFTFGTKHAFEIVSKDGLQVVVHVGLGTVNLRGEGFETFYDDGQNVKQGDLLLQFDRDLALKNGYKDTVVVFYTQPKLINSVSSINAGEDVKHGDKIVDVEQKSATNKNAVNEVTNSNGALA</sequence>
<dbReference type="Gene3D" id="2.70.70.10">
    <property type="entry name" value="Glucose Permease (Domain IIA)"/>
    <property type="match status" value="1"/>
</dbReference>
<feature type="transmembrane region" description="Helical" evidence="12">
    <location>
        <begin position="351"/>
        <end position="371"/>
    </location>
</feature>
<dbReference type="InterPro" id="IPR011055">
    <property type="entry name" value="Dup_hybrid_motif"/>
</dbReference>
<dbReference type="Proteomes" id="UP000051036">
    <property type="component" value="Unassembled WGS sequence"/>
</dbReference>
<dbReference type="RefSeq" id="WP_057798749.1">
    <property type="nucleotide sequence ID" value="NZ_AZFM01000016.1"/>
</dbReference>
<evidence type="ECO:0000256" key="4">
    <source>
        <dbReference type="ARBA" id="ARBA00022475"/>
    </source>
</evidence>
<keyword evidence="4" id="KW-1003">Cell membrane</keyword>
<feature type="transmembrane region" description="Helical" evidence="12">
    <location>
        <begin position="392"/>
        <end position="414"/>
    </location>
</feature>
<evidence type="ECO:0000256" key="3">
    <source>
        <dbReference type="ARBA" id="ARBA00022448"/>
    </source>
</evidence>
<feature type="transmembrane region" description="Helical" evidence="12">
    <location>
        <begin position="56"/>
        <end position="74"/>
    </location>
</feature>
<dbReference type="PANTHER" id="PTHR11328:SF36">
    <property type="entry name" value="MELIBIOSE PERMEASE"/>
    <property type="match status" value="1"/>
</dbReference>
<dbReference type="InterPro" id="IPR001127">
    <property type="entry name" value="PTS_EIIA_1_perm"/>
</dbReference>
<dbReference type="InterPro" id="IPR039672">
    <property type="entry name" value="MFS_2"/>
</dbReference>
<dbReference type="AlphaFoldDB" id="A0A0R1UH40"/>
<dbReference type="PROSITE" id="PS51093">
    <property type="entry name" value="PTS_EIIA_TYPE_1"/>
    <property type="match status" value="1"/>
</dbReference>
<evidence type="ECO:0000256" key="2">
    <source>
        <dbReference type="ARBA" id="ARBA00007724"/>
    </source>
</evidence>
<dbReference type="PANTHER" id="PTHR11328">
    <property type="entry name" value="MAJOR FACILITATOR SUPERFAMILY DOMAIN-CONTAINING PROTEIN"/>
    <property type="match status" value="1"/>
</dbReference>
<keyword evidence="7" id="KW-0808">Transferase</keyword>
<gene>
    <name evidence="14" type="ORF">FC46_GL000451</name>
</gene>
<feature type="transmembrane region" description="Helical" evidence="12">
    <location>
        <begin position="163"/>
        <end position="193"/>
    </location>
</feature>
<dbReference type="PROSITE" id="PS00872">
    <property type="entry name" value="NA_GALACTOSIDE_SYMP"/>
    <property type="match status" value="1"/>
</dbReference>
<dbReference type="CDD" id="cd17332">
    <property type="entry name" value="MFS_MelB_like"/>
    <property type="match status" value="1"/>
</dbReference>
<dbReference type="PATRIC" id="fig|1423763.3.peg.455"/>
<dbReference type="GO" id="GO:0009401">
    <property type="term" value="P:phosphoenolpyruvate-dependent sugar phosphotransferase system"/>
    <property type="evidence" value="ECO:0007669"/>
    <property type="project" value="InterPro"/>
</dbReference>
<feature type="transmembrane region" description="Helical" evidence="12">
    <location>
        <begin position="434"/>
        <end position="452"/>
    </location>
</feature>
<evidence type="ECO:0000313" key="15">
    <source>
        <dbReference type="Proteomes" id="UP000051036"/>
    </source>
</evidence>
<evidence type="ECO:0000256" key="1">
    <source>
        <dbReference type="ARBA" id="ARBA00004651"/>
    </source>
</evidence>
<evidence type="ECO:0000256" key="7">
    <source>
        <dbReference type="ARBA" id="ARBA00022679"/>
    </source>
</evidence>